<reference evidence="2" key="1">
    <citation type="submission" date="2014-12" db="EMBL/GenBank/DDBJ databases">
        <title>Insight into the proteome of Arion vulgaris.</title>
        <authorList>
            <person name="Aradska J."/>
            <person name="Bulat T."/>
            <person name="Smidak R."/>
            <person name="Sarate P."/>
            <person name="Gangsoo J."/>
            <person name="Sialana F."/>
            <person name="Bilban M."/>
            <person name="Lubec G."/>
        </authorList>
    </citation>
    <scope>NUCLEOTIDE SEQUENCE</scope>
    <source>
        <tissue evidence="2">Skin</tissue>
    </source>
</reference>
<evidence type="ECO:0000256" key="1">
    <source>
        <dbReference type="SAM" id="MobiDB-lite"/>
    </source>
</evidence>
<name>A0A0B7AQ78_9EUPU</name>
<gene>
    <name evidence="2" type="primary">ORF133438</name>
</gene>
<feature type="compositionally biased region" description="Polar residues" evidence="1">
    <location>
        <begin position="34"/>
        <end position="52"/>
    </location>
</feature>
<feature type="region of interest" description="Disordered" evidence="1">
    <location>
        <begin position="29"/>
        <end position="54"/>
    </location>
</feature>
<organism evidence="2">
    <name type="scientific">Arion vulgaris</name>
    <dbReference type="NCBI Taxonomy" id="1028688"/>
    <lineage>
        <taxon>Eukaryota</taxon>
        <taxon>Metazoa</taxon>
        <taxon>Spiralia</taxon>
        <taxon>Lophotrochozoa</taxon>
        <taxon>Mollusca</taxon>
        <taxon>Gastropoda</taxon>
        <taxon>Heterobranchia</taxon>
        <taxon>Euthyneura</taxon>
        <taxon>Panpulmonata</taxon>
        <taxon>Eupulmonata</taxon>
        <taxon>Stylommatophora</taxon>
        <taxon>Helicina</taxon>
        <taxon>Arionoidea</taxon>
        <taxon>Arionidae</taxon>
        <taxon>Arion</taxon>
    </lineage>
</organism>
<evidence type="ECO:0000313" key="2">
    <source>
        <dbReference type="EMBL" id="CEK82762.1"/>
    </source>
</evidence>
<sequence length="110" mass="12359">MIDDKLMFLSDKDIAVDCEKTFMPEENTAIRSLPTGSSSTDQSLIEDSSFTDQPLPADEQKAIANQVKVKQDAMAIFSKSTENVAVKQYKMVCQIVDDRLAPLETERHFQ</sequence>
<dbReference type="AlphaFoldDB" id="A0A0B7AQ78"/>
<accession>A0A0B7AQ78</accession>
<protein>
    <submittedName>
        <fullName evidence="2">Uncharacterized protein</fullName>
    </submittedName>
</protein>
<dbReference type="EMBL" id="HACG01035897">
    <property type="protein sequence ID" value="CEK82762.1"/>
    <property type="molecule type" value="Transcribed_RNA"/>
</dbReference>
<proteinExistence type="predicted"/>